<reference evidence="1 2" key="1">
    <citation type="submission" date="2024-09" db="EMBL/GenBank/DDBJ databases">
        <authorList>
            <person name="Sun Q."/>
            <person name="Mori K."/>
        </authorList>
    </citation>
    <scope>NUCLEOTIDE SEQUENCE [LARGE SCALE GENOMIC DNA]</scope>
    <source>
        <strain evidence="1 2">JCM 13519</strain>
    </source>
</reference>
<evidence type="ECO:0000313" key="1">
    <source>
        <dbReference type="EMBL" id="MFB9714156.1"/>
    </source>
</evidence>
<comment type="caution">
    <text evidence="1">The sequence shown here is derived from an EMBL/GenBank/DDBJ whole genome shotgun (WGS) entry which is preliminary data.</text>
</comment>
<gene>
    <name evidence="1" type="ORF">ACFFPI_08285</name>
</gene>
<dbReference type="Proteomes" id="UP001589536">
    <property type="component" value="Unassembled WGS sequence"/>
</dbReference>
<keyword evidence="2" id="KW-1185">Reference proteome</keyword>
<protein>
    <submittedName>
        <fullName evidence="1">Uncharacterized protein</fullName>
    </submittedName>
</protein>
<organism evidence="1 2">
    <name type="scientific">Arthrobacter methylotrophus</name>
    <dbReference type="NCBI Taxonomy" id="121291"/>
    <lineage>
        <taxon>Bacteria</taxon>
        <taxon>Bacillati</taxon>
        <taxon>Actinomycetota</taxon>
        <taxon>Actinomycetes</taxon>
        <taxon>Micrococcales</taxon>
        <taxon>Micrococcaceae</taxon>
        <taxon>Arthrobacter</taxon>
    </lineage>
</organism>
<evidence type="ECO:0000313" key="2">
    <source>
        <dbReference type="Proteomes" id="UP001589536"/>
    </source>
</evidence>
<proteinExistence type="predicted"/>
<name>A0ABV5UNR0_9MICC</name>
<dbReference type="EMBL" id="JBHMBH010000019">
    <property type="protein sequence ID" value="MFB9714156.1"/>
    <property type="molecule type" value="Genomic_DNA"/>
</dbReference>
<dbReference type="RefSeq" id="WP_345043626.1">
    <property type="nucleotide sequence ID" value="NZ_BAABED010000001.1"/>
</dbReference>
<accession>A0ABV5UNR0</accession>
<sequence length="115" mass="13044">MEENTPRAARPAPRTGTPLKLSAVTLALPPIRILLGIGFTYRDKVTGEVWTLSMLRSGRNVVLVRGDMRKPDEVRDKVHVDTLADDYEHLGCDHENYCCTLHHEHVTPHRGCMMR</sequence>